<evidence type="ECO:0000313" key="2">
    <source>
        <dbReference type="EMBL" id="KAJ3113495.1"/>
    </source>
</evidence>
<dbReference type="EMBL" id="JADGJH010001443">
    <property type="protein sequence ID" value="KAJ3113495.1"/>
    <property type="molecule type" value="Genomic_DNA"/>
</dbReference>
<dbReference type="PANTHER" id="PTHR33840:SF1">
    <property type="entry name" value="TLE1 PHOSPHOLIPASE DOMAIN-CONTAINING PROTEIN"/>
    <property type="match status" value="1"/>
</dbReference>
<sequence length="419" mass="47396">MKFKLGDILRGTKSLTIAGPESALSEKSVQLNAIPVTTRRKLVVLIDGTGCHPGISKEALSQGKIKAASAITQSNVYIMSYLLNAVESKDQLVYYHPGPGTNLDDKFQTSEIKANVLENLVGNIDEYVLDVYSWLVSNYKEGDQIYAFGHSRGAAIARTLFSFIRYSGLLKVEKLDNERRLELVERAYNYYRTKEAVEGFKQHHSYPIVDLQFLGLWDTVPALDIPIGILSKACAKFLSEIGHIAGLIEYNAFHNFNIGTLPYAYHALSRDEVSTLLPPIMFERVDNNKTIIDRRQHWFRGFHADVGGEEFERGLSDITLSWMVENARRAGLFVSDPSVYHRNLHPFLAIGISPEFVARRHFNVLHVGWSFHLPGEDKPRDLKTLMDPELFYPSQFDESVDSVVFVPEIELNNSVIKEE</sequence>
<dbReference type="AlphaFoldDB" id="A0AAD5SY37"/>
<organism evidence="2 3">
    <name type="scientific">Physocladia obscura</name>
    <dbReference type="NCBI Taxonomy" id="109957"/>
    <lineage>
        <taxon>Eukaryota</taxon>
        <taxon>Fungi</taxon>
        <taxon>Fungi incertae sedis</taxon>
        <taxon>Chytridiomycota</taxon>
        <taxon>Chytridiomycota incertae sedis</taxon>
        <taxon>Chytridiomycetes</taxon>
        <taxon>Chytridiales</taxon>
        <taxon>Chytriomycetaceae</taxon>
        <taxon>Physocladia</taxon>
    </lineage>
</organism>
<comment type="caution">
    <text evidence="2">The sequence shown here is derived from an EMBL/GenBank/DDBJ whole genome shotgun (WGS) entry which is preliminary data.</text>
</comment>
<feature type="domain" description="T6SS Phospholipase effector Tle1-like catalytic" evidence="1">
    <location>
        <begin position="40"/>
        <end position="325"/>
    </location>
</feature>
<dbReference type="Pfam" id="PF09994">
    <property type="entry name" value="T6SS_Tle1-like_cat"/>
    <property type="match status" value="1"/>
</dbReference>
<reference evidence="2" key="1">
    <citation type="submission" date="2020-05" db="EMBL/GenBank/DDBJ databases">
        <title>Phylogenomic resolution of chytrid fungi.</title>
        <authorList>
            <person name="Stajich J.E."/>
            <person name="Amses K."/>
            <person name="Simmons R."/>
            <person name="Seto K."/>
            <person name="Myers J."/>
            <person name="Bonds A."/>
            <person name="Quandt C.A."/>
            <person name="Barry K."/>
            <person name="Liu P."/>
            <person name="Grigoriev I."/>
            <person name="Longcore J.E."/>
            <person name="James T.Y."/>
        </authorList>
    </citation>
    <scope>NUCLEOTIDE SEQUENCE</scope>
    <source>
        <strain evidence="2">JEL0513</strain>
    </source>
</reference>
<proteinExistence type="predicted"/>
<accession>A0AAD5SY37</accession>
<dbReference type="SUPFAM" id="SSF53474">
    <property type="entry name" value="alpha/beta-Hydrolases"/>
    <property type="match status" value="1"/>
</dbReference>
<evidence type="ECO:0000259" key="1">
    <source>
        <dbReference type="Pfam" id="PF09994"/>
    </source>
</evidence>
<protein>
    <recommendedName>
        <fullName evidence="1">T6SS Phospholipase effector Tle1-like catalytic domain-containing protein</fullName>
    </recommendedName>
</protein>
<dbReference type="PANTHER" id="PTHR33840">
    <property type="match status" value="1"/>
</dbReference>
<evidence type="ECO:0000313" key="3">
    <source>
        <dbReference type="Proteomes" id="UP001211907"/>
    </source>
</evidence>
<name>A0AAD5SY37_9FUNG</name>
<dbReference type="Proteomes" id="UP001211907">
    <property type="component" value="Unassembled WGS sequence"/>
</dbReference>
<dbReference type="InterPro" id="IPR029058">
    <property type="entry name" value="AB_hydrolase_fold"/>
</dbReference>
<keyword evidence="3" id="KW-1185">Reference proteome</keyword>
<gene>
    <name evidence="2" type="ORF">HK100_001966</name>
</gene>
<dbReference type="InterPro" id="IPR018712">
    <property type="entry name" value="Tle1-like_cat"/>
</dbReference>